<dbReference type="PROSITE" id="PS00592">
    <property type="entry name" value="GH9_2"/>
    <property type="match status" value="1"/>
</dbReference>
<evidence type="ECO:0000256" key="9">
    <source>
        <dbReference type="PROSITE-ProRule" id="PRU10060"/>
    </source>
</evidence>
<evidence type="ECO:0000256" key="10">
    <source>
        <dbReference type="RuleBase" id="RU361166"/>
    </source>
</evidence>
<dbReference type="EC" id="3.2.1.4" evidence="10"/>
<dbReference type="InterPro" id="IPR008928">
    <property type="entry name" value="6-hairpin_glycosidase_sf"/>
</dbReference>
<dbReference type="RefSeq" id="XP_009058133.1">
    <property type="nucleotide sequence ID" value="XM_009059885.1"/>
</dbReference>
<evidence type="ECO:0000313" key="13">
    <source>
        <dbReference type="Proteomes" id="UP000030746"/>
    </source>
</evidence>
<evidence type="ECO:0000256" key="8">
    <source>
        <dbReference type="PROSITE-ProRule" id="PRU10059"/>
    </source>
</evidence>
<comment type="similarity">
    <text evidence="2 8 10">Belongs to the glycosyl hydrolase 9 (cellulase E) family.</text>
</comment>
<dbReference type="SUPFAM" id="SSF48208">
    <property type="entry name" value="Six-hairpin glycosidases"/>
    <property type="match status" value="2"/>
</dbReference>
<proteinExistence type="inferred from homology"/>
<keyword evidence="7 8" id="KW-0624">Polysaccharide degradation</keyword>
<sequence length="784" mass="86417">MLLKASKMNLCLLTVLVLLNTVNCTEINIKSHWNGGFNGKFCIDVVKELHSWKAHLVFDKSVESLDVWTATLSHTSADKKEFILTNKPWNAEEHVGDQICVEFVGHTSSDINPKARAYIEGMDSKGGKITFPTTPGGYSGTTNLPNGGIPGTLKVYNDWGARFEGEFTFAVNENVEGWMVAITFDRPVSKMDLWTADVHSKSSDGKKWVVVSKPDREFVTAGQSAKVRFFANYASVSGGKAPAAVGIFTNLGIDKRKVPSLPNHDCTKYNYDDVLYKSILFYETQRSGKLPANNRIPWRGDSALKDGSDVGVDLTGGWYDGDSAIKDGSDVGVDLTGGWYDAIKDGTEVGVYLTGGWYDAIKDGTEVGVYLTGGWYDDGSDVGVDLTGGWHDAGDHVKFGFPMAYSSAILTWGLLEWKDAYVKSGQLKWLYESIKWPLDYFLKSHTGKNELYVQVGDASADHSFWGRPESLKMARPAYKITASKPGTDVAGATSAAFAAGHLAFKEKDPKYAAKLLQHAKELYDFAMTHKGVYSSSVPAAAGYYKSTNITDEMCWSSLWMYRVTKEAKYLTEAEKWFQPGPAWGMSWDDTQAANQLLLYKFTKKDIYKQAVEETFKYWMPGGTIKYTPKGLAWRLQWGSLRYSSNMALIALMAADEGLHPEEYRKWAMSQIHYALGDTGFSFVIGYGKNYPHSPHHRGASCPLPPAPCGPFVMSSKQPNVHTLHGALVGGPDSDGSYQDSRQNYINNEVATDYNAGFQSAVAGLKSLVIKKKHPEQTSGSSCSS</sequence>
<dbReference type="PANTHER" id="PTHR22298">
    <property type="entry name" value="ENDO-1,4-BETA-GLUCANASE"/>
    <property type="match status" value="1"/>
</dbReference>
<dbReference type="HOGENOM" id="CLU_008926_1_5_1"/>
<feature type="domain" description="Glycoside hydrolase family 9" evidence="11">
    <location>
        <begin position="271"/>
        <end position="321"/>
    </location>
</feature>
<accession>V4BRF1</accession>
<dbReference type="STRING" id="225164.V4BRF1"/>
<dbReference type="InterPro" id="IPR008965">
    <property type="entry name" value="CBM2/CBM3_carb-bd_dom_sf"/>
</dbReference>
<feature type="active site" evidence="9">
    <location>
        <position position="748"/>
    </location>
</feature>
<dbReference type="GO" id="GO:0030245">
    <property type="term" value="P:cellulose catabolic process"/>
    <property type="evidence" value="ECO:0007669"/>
    <property type="project" value="UniProtKB-KW"/>
</dbReference>
<keyword evidence="13" id="KW-1185">Reference proteome</keyword>
<dbReference type="InterPro" id="IPR012291">
    <property type="entry name" value="CBM2_carb-bd_dom_sf"/>
</dbReference>
<evidence type="ECO:0000256" key="3">
    <source>
        <dbReference type="ARBA" id="ARBA00022801"/>
    </source>
</evidence>
<dbReference type="Proteomes" id="UP000030746">
    <property type="component" value="Unassembled WGS sequence"/>
</dbReference>
<evidence type="ECO:0000256" key="7">
    <source>
        <dbReference type="ARBA" id="ARBA00023326"/>
    </source>
</evidence>
<gene>
    <name evidence="12" type="ORF">LOTGIDRAFT_153886</name>
</gene>
<feature type="domain" description="Glycoside hydrolase family 9" evidence="11">
    <location>
        <begin position="377"/>
        <end position="760"/>
    </location>
</feature>
<dbReference type="Gene3D" id="1.50.10.10">
    <property type="match status" value="2"/>
</dbReference>
<evidence type="ECO:0000256" key="6">
    <source>
        <dbReference type="ARBA" id="ARBA00023295"/>
    </source>
</evidence>
<evidence type="ECO:0000256" key="1">
    <source>
        <dbReference type="ARBA" id="ARBA00000966"/>
    </source>
</evidence>
<dbReference type="OrthoDB" id="10257085at2759"/>
<dbReference type="SUPFAM" id="SSF49384">
    <property type="entry name" value="Carbohydrate-binding domain"/>
    <property type="match status" value="2"/>
</dbReference>
<dbReference type="OMA" id="VESIEVW"/>
<name>V4BRF1_LOTGI</name>
<dbReference type="EMBL" id="KB202283">
    <property type="protein sequence ID" value="ESO91444.1"/>
    <property type="molecule type" value="Genomic_DNA"/>
</dbReference>
<keyword evidence="6 8" id="KW-0326">Glycosidase</keyword>
<dbReference type="InterPro" id="IPR033126">
    <property type="entry name" value="Glyco_hydro_9_Asp/Glu_AS"/>
</dbReference>
<comment type="catalytic activity">
    <reaction evidence="1 10">
        <text>Endohydrolysis of (1-&gt;4)-beta-D-glucosidic linkages in cellulose, lichenin and cereal beta-D-glucans.</text>
        <dbReference type="EC" id="3.2.1.4"/>
    </reaction>
</comment>
<evidence type="ECO:0000256" key="4">
    <source>
        <dbReference type="ARBA" id="ARBA00023001"/>
    </source>
</evidence>
<feature type="chain" id="PRO_5005148367" description="Endoglucanase" evidence="10">
    <location>
        <begin position="25"/>
        <end position="784"/>
    </location>
</feature>
<dbReference type="CTD" id="20236136"/>
<reference evidence="12 13" key="1">
    <citation type="journal article" date="2013" name="Nature">
        <title>Insights into bilaterian evolution from three spiralian genomes.</title>
        <authorList>
            <person name="Simakov O."/>
            <person name="Marletaz F."/>
            <person name="Cho S.J."/>
            <person name="Edsinger-Gonzales E."/>
            <person name="Havlak P."/>
            <person name="Hellsten U."/>
            <person name="Kuo D.H."/>
            <person name="Larsson T."/>
            <person name="Lv J."/>
            <person name="Arendt D."/>
            <person name="Savage R."/>
            <person name="Osoegawa K."/>
            <person name="de Jong P."/>
            <person name="Grimwood J."/>
            <person name="Chapman J.A."/>
            <person name="Shapiro H."/>
            <person name="Aerts A."/>
            <person name="Otillar R.P."/>
            <person name="Terry A.Y."/>
            <person name="Boore J.L."/>
            <person name="Grigoriev I.V."/>
            <person name="Lindberg D.R."/>
            <person name="Seaver E.C."/>
            <person name="Weisblat D.A."/>
            <person name="Putnam N.H."/>
            <person name="Rokhsar D.S."/>
        </authorList>
    </citation>
    <scope>NUCLEOTIDE SEQUENCE [LARGE SCALE GENOMIC DNA]</scope>
</reference>
<feature type="signal peptide" evidence="10">
    <location>
        <begin position="1"/>
        <end position="24"/>
    </location>
</feature>
<feature type="active site" evidence="8">
    <location>
        <position position="695"/>
    </location>
</feature>
<evidence type="ECO:0000313" key="12">
    <source>
        <dbReference type="EMBL" id="ESO91444.1"/>
    </source>
</evidence>
<protein>
    <recommendedName>
        <fullName evidence="10">Endoglucanase</fullName>
        <ecNumber evidence="10">3.2.1.4</ecNumber>
    </recommendedName>
</protein>
<dbReference type="AlphaFoldDB" id="V4BRF1"/>
<dbReference type="GO" id="GO:0030247">
    <property type="term" value="F:polysaccharide binding"/>
    <property type="evidence" value="ECO:0007669"/>
    <property type="project" value="InterPro"/>
</dbReference>
<dbReference type="GeneID" id="20236136"/>
<keyword evidence="10" id="KW-0732">Signal</keyword>
<dbReference type="Gene3D" id="2.60.40.290">
    <property type="match status" value="2"/>
</dbReference>
<dbReference type="Pfam" id="PF00759">
    <property type="entry name" value="Glyco_hydro_9"/>
    <property type="match status" value="2"/>
</dbReference>
<dbReference type="GO" id="GO:0008810">
    <property type="term" value="F:cellulase activity"/>
    <property type="evidence" value="ECO:0007669"/>
    <property type="project" value="UniProtKB-EC"/>
</dbReference>
<keyword evidence="4 10" id="KW-0136">Cellulose degradation</keyword>
<organism evidence="12 13">
    <name type="scientific">Lottia gigantea</name>
    <name type="common">Giant owl limpet</name>
    <dbReference type="NCBI Taxonomy" id="225164"/>
    <lineage>
        <taxon>Eukaryota</taxon>
        <taxon>Metazoa</taxon>
        <taxon>Spiralia</taxon>
        <taxon>Lophotrochozoa</taxon>
        <taxon>Mollusca</taxon>
        <taxon>Gastropoda</taxon>
        <taxon>Patellogastropoda</taxon>
        <taxon>Lottioidea</taxon>
        <taxon>Lottiidae</taxon>
        <taxon>Lottia</taxon>
    </lineage>
</organism>
<evidence type="ECO:0000256" key="5">
    <source>
        <dbReference type="ARBA" id="ARBA00023277"/>
    </source>
</evidence>
<dbReference type="PROSITE" id="PS00698">
    <property type="entry name" value="GH9_3"/>
    <property type="match status" value="1"/>
</dbReference>
<keyword evidence="3 8" id="KW-0378">Hydrolase</keyword>
<dbReference type="KEGG" id="lgi:LOTGIDRAFT_153886"/>
<evidence type="ECO:0000259" key="11">
    <source>
        <dbReference type="Pfam" id="PF00759"/>
    </source>
</evidence>
<dbReference type="InterPro" id="IPR001701">
    <property type="entry name" value="Glyco_hydro_9"/>
</dbReference>
<dbReference type="InterPro" id="IPR018221">
    <property type="entry name" value="Glyco_hydro_9_His_AS"/>
</dbReference>
<feature type="active site" evidence="9">
    <location>
        <position position="739"/>
    </location>
</feature>
<evidence type="ECO:0000256" key="2">
    <source>
        <dbReference type="ARBA" id="ARBA00007072"/>
    </source>
</evidence>
<keyword evidence="5 8" id="KW-0119">Carbohydrate metabolism</keyword>
<dbReference type="InterPro" id="IPR012341">
    <property type="entry name" value="6hp_glycosidase-like_sf"/>
</dbReference>